<accession>A0AA36GTU1</accession>
<dbReference type="InterPro" id="IPR045860">
    <property type="entry name" value="Snake_toxin-like_sf"/>
</dbReference>
<evidence type="ECO:0000313" key="2">
    <source>
        <dbReference type="EMBL" id="CAJ0598077.1"/>
    </source>
</evidence>
<comment type="caution">
    <text evidence="2">The sequence shown here is derived from an EMBL/GenBank/DDBJ whole genome shotgun (WGS) entry which is preliminary data.</text>
</comment>
<organism evidence="2 3">
    <name type="scientific">Cylicocyclus nassatus</name>
    <name type="common">Nematode worm</name>
    <dbReference type="NCBI Taxonomy" id="53992"/>
    <lineage>
        <taxon>Eukaryota</taxon>
        <taxon>Metazoa</taxon>
        <taxon>Ecdysozoa</taxon>
        <taxon>Nematoda</taxon>
        <taxon>Chromadorea</taxon>
        <taxon>Rhabditida</taxon>
        <taxon>Rhabditina</taxon>
        <taxon>Rhabditomorpha</taxon>
        <taxon>Strongyloidea</taxon>
        <taxon>Strongylidae</taxon>
        <taxon>Cylicocyclus</taxon>
    </lineage>
</organism>
<feature type="signal peptide" evidence="1">
    <location>
        <begin position="1"/>
        <end position="19"/>
    </location>
</feature>
<gene>
    <name evidence="2" type="ORF">CYNAS_LOCUS10060</name>
</gene>
<protein>
    <submittedName>
        <fullName evidence="2">Uncharacterized protein</fullName>
    </submittedName>
</protein>
<dbReference type="SUPFAM" id="SSF57302">
    <property type="entry name" value="Snake toxin-like"/>
    <property type="match status" value="1"/>
</dbReference>
<dbReference type="Proteomes" id="UP001176961">
    <property type="component" value="Unassembled WGS sequence"/>
</dbReference>
<sequence>MFSFVSVVLLVAIIAHTQALECYQGEANANQPVTKQTCPPETKYCYTIKHLGSRYGCDDVGLCKGCTIERRARTCCRTISEDPFFVRTVCCCASDRCNRG</sequence>
<proteinExistence type="predicted"/>
<dbReference type="AlphaFoldDB" id="A0AA36GTU1"/>
<evidence type="ECO:0000313" key="3">
    <source>
        <dbReference type="Proteomes" id="UP001176961"/>
    </source>
</evidence>
<keyword evidence="1" id="KW-0732">Signal</keyword>
<keyword evidence="3" id="KW-1185">Reference proteome</keyword>
<reference evidence="2" key="1">
    <citation type="submission" date="2023-07" db="EMBL/GenBank/DDBJ databases">
        <authorList>
            <consortium name="CYATHOMIX"/>
        </authorList>
    </citation>
    <scope>NUCLEOTIDE SEQUENCE</scope>
    <source>
        <strain evidence="2">N/A</strain>
    </source>
</reference>
<evidence type="ECO:0000256" key="1">
    <source>
        <dbReference type="SAM" id="SignalP"/>
    </source>
</evidence>
<dbReference type="EMBL" id="CATQJL010000223">
    <property type="protein sequence ID" value="CAJ0598077.1"/>
    <property type="molecule type" value="Genomic_DNA"/>
</dbReference>
<feature type="chain" id="PRO_5041223428" evidence="1">
    <location>
        <begin position="20"/>
        <end position="100"/>
    </location>
</feature>
<name>A0AA36GTU1_CYLNA</name>